<evidence type="ECO:0000313" key="3">
    <source>
        <dbReference type="WBParaSite" id="ACRNAN_Path_816.g3099.t1"/>
    </source>
</evidence>
<dbReference type="WBParaSite" id="ACRNAN_Path_816.g3099.t1">
    <property type="protein sequence ID" value="ACRNAN_Path_816.g3099.t1"/>
    <property type="gene ID" value="ACRNAN_Path_816.g3099"/>
</dbReference>
<feature type="chain" id="PRO_5037111010" evidence="1">
    <location>
        <begin position="19"/>
        <end position="106"/>
    </location>
</feature>
<protein>
    <submittedName>
        <fullName evidence="3">Uncharacterized protein</fullName>
    </submittedName>
</protein>
<keyword evidence="2" id="KW-1185">Reference proteome</keyword>
<organism evidence="2 3">
    <name type="scientific">Acrobeloides nanus</name>
    <dbReference type="NCBI Taxonomy" id="290746"/>
    <lineage>
        <taxon>Eukaryota</taxon>
        <taxon>Metazoa</taxon>
        <taxon>Ecdysozoa</taxon>
        <taxon>Nematoda</taxon>
        <taxon>Chromadorea</taxon>
        <taxon>Rhabditida</taxon>
        <taxon>Tylenchina</taxon>
        <taxon>Cephalobomorpha</taxon>
        <taxon>Cephaloboidea</taxon>
        <taxon>Cephalobidae</taxon>
        <taxon>Acrobeloides</taxon>
    </lineage>
</organism>
<evidence type="ECO:0000256" key="1">
    <source>
        <dbReference type="SAM" id="SignalP"/>
    </source>
</evidence>
<dbReference type="Proteomes" id="UP000887540">
    <property type="component" value="Unplaced"/>
</dbReference>
<keyword evidence="1" id="KW-0732">Signal</keyword>
<feature type="signal peptide" evidence="1">
    <location>
        <begin position="1"/>
        <end position="18"/>
    </location>
</feature>
<evidence type="ECO:0000313" key="2">
    <source>
        <dbReference type="Proteomes" id="UP000887540"/>
    </source>
</evidence>
<sequence>MKFLPILILAASISCVLCIRVKKQSIGGGTSVNDGPGIGSDAGNGDGPHVYGGGCNLSNGGIGQCFYCPRCPGSAGSFDGCPDSYICGGSSGQYPPPNQECNDDSR</sequence>
<dbReference type="PROSITE" id="PS51257">
    <property type="entry name" value="PROKAR_LIPOPROTEIN"/>
    <property type="match status" value="1"/>
</dbReference>
<reference evidence="3" key="1">
    <citation type="submission" date="2022-11" db="UniProtKB">
        <authorList>
            <consortium name="WormBaseParasite"/>
        </authorList>
    </citation>
    <scope>IDENTIFICATION</scope>
</reference>
<proteinExistence type="predicted"/>
<name>A0A914CDB8_9BILA</name>
<dbReference type="AlphaFoldDB" id="A0A914CDB8"/>
<accession>A0A914CDB8</accession>